<dbReference type="Gene3D" id="1.10.260.40">
    <property type="entry name" value="lambda repressor-like DNA-binding domains"/>
    <property type="match status" value="1"/>
</dbReference>
<dbReference type="Pfam" id="PF01381">
    <property type="entry name" value="HTH_3"/>
    <property type="match status" value="1"/>
</dbReference>
<dbReference type="GO" id="GO:0003677">
    <property type="term" value="F:DNA binding"/>
    <property type="evidence" value="ECO:0007669"/>
    <property type="project" value="UniProtKB-KW"/>
</dbReference>
<dbReference type="Gene3D" id="2.60.120.10">
    <property type="entry name" value="Jelly Rolls"/>
    <property type="match status" value="1"/>
</dbReference>
<dbReference type="InterPro" id="IPR010982">
    <property type="entry name" value="Lambda_DNA-bd_dom_sf"/>
</dbReference>
<protein>
    <submittedName>
        <fullName evidence="4">Helix-turn-helix transcriptional regulator</fullName>
    </submittedName>
</protein>
<dbReference type="PANTHER" id="PTHR46797:SF1">
    <property type="entry name" value="METHYLPHOSPHONATE SYNTHASE"/>
    <property type="match status" value="1"/>
</dbReference>
<reference evidence="4 5" key="1">
    <citation type="submission" date="2020-04" db="EMBL/GenBank/DDBJ databases">
        <authorList>
            <person name="Klaysubun C."/>
            <person name="Duangmal K."/>
            <person name="Lipun K."/>
        </authorList>
    </citation>
    <scope>NUCLEOTIDE SEQUENCE [LARGE SCALE GENOMIC DNA]</scope>
    <source>
        <strain evidence="4 5">DSM 45300</strain>
    </source>
</reference>
<dbReference type="Proteomes" id="UP000586918">
    <property type="component" value="Unassembled WGS sequence"/>
</dbReference>
<dbReference type="SUPFAM" id="SSF47413">
    <property type="entry name" value="lambda repressor-like DNA-binding domains"/>
    <property type="match status" value="1"/>
</dbReference>
<feature type="domain" description="HTH cro/C1-type" evidence="3">
    <location>
        <begin position="23"/>
        <end position="77"/>
    </location>
</feature>
<dbReference type="CDD" id="cd02209">
    <property type="entry name" value="cupin_XRE_C"/>
    <property type="match status" value="1"/>
</dbReference>
<sequence>MVRSRPASIPGWELVVDSIGPKVRTLRRDRGLTLQQLAHLADVSAAAVHKVERSEMVPTITTLLKIAGALGTPIRHFVSDDTDTRPLAVHTRAPAGGPAATGSATSSVTITGPADRFRASGAVTRLEPGTERVGRPAAGENLVVVLDGRLTFTIEDETYTVAAGESLHFPTHVEHRWSNPGPDPARAVWVTVPEN</sequence>
<dbReference type="EMBL" id="JAAXKZ010000088">
    <property type="protein sequence ID" value="NMH93942.1"/>
    <property type="molecule type" value="Genomic_DNA"/>
</dbReference>
<dbReference type="RefSeq" id="WP_169414635.1">
    <property type="nucleotide sequence ID" value="NZ_JAAXKZ010000088.1"/>
</dbReference>
<dbReference type="InterPro" id="IPR014710">
    <property type="entry name" value="RmlC-like_jellyroll"/>
</dbReference>
<dbReference type="GO" id="GO:0003700">
    <property type="term" value="F:DNA-binding transcription factor activity"/>
    <property type="evidence" value="ECO:0007669"/>
    <property type="project" value="TreeGrafter"/>
</dbReference>
<proteinExistence type="predicted"/>
<dbReference type="SMART" id="SM00530">
    <property type="entry name" value="HTH_XRE"/>
    <property type="match status" value="1"/>
</dbReference>
<evidence type="ECO:0000256" key="2">
    <source>
        <dbReference type="SAM" id="MobiDB-lite"/>
    </source>
</evidence>
<evidence type="ECO:0000259" key="3">
    <source>
        <dbReference type="PROSITE" id="PS50943"/>
    </source>
</evidence>
<dbReference type="AlphaFoldDB" id="A0A848DMI6"/>
<evidence type="ECO:0000256" key="1">
    <source>
        <dbReference type="ARBA" id="ARBA00023125"/>
    </source>
</evidence>
<evidence type="ECO:0000313" key="4">
    <source>
        <dbReference type="EMBL" id="NMH93942.1"/>
    </source>
</evidence>
<dbReference type="SUPFAM" id="SSF51182">
    <property type="entry name" value="RmlC-like cupins"/>
    <property type="match status" value="1"/>
</dbReference>
<dbReference type="InterPro" id="IPR011051">
    <property type="entry name" value="RmlC_Cupin_sf"/>
</dbReference>
<dbReference type="CDD" id="cd00093">
    <property type="entry name" value="HTH_XRE"/>
    <property type="match status" value="1"/>
</dbReference>
<feature type="compositionally biased region" description="Low complexity" evidence="2">
    <location>
        <begin position="93"/>
        <end position="107"/>
    </location>
</feature>
<dbReference type="PROSITE" id="PS50943">
    <property type="entry name" value="HTH_CROC1"/>
    <property type="match status" value="1"/>
</dbReference>
<dbReference type="GO" id="GO:0005829">
    <property type="term" value="C:cytosol"/>
    <property type="evidence" value="ECO:0007669"/>
    <property type="project" value="TreeGrafter"/>
</dbReference>
<keyword evidence="1" id="KW-0238">DNA-binding</keyword>
<dbReference type="PANTHER" id="PTHR46797">
    <property type="entry name" value="HTH-TYPE TRANSCRIPTIONAL REGULATOR"/>
    <property type="match status" value="1"/>
</dbReference>
<feature type="region of interest" description="Disordered" evidence="2">
    <location>
        <begin position="91"/>
        <end position="110"/>
    </location>
</feature>
<name>A0A848DMI6_9PSEU</name>
<evidence type="ECO:0000313" key="5">
    <source>
        <dbReference type="Proteomes" id="UP000586918"/>
    </source>
</evidence>
<gene>
    <name evidence="4" type="ORF">HF519_20660</name>
</gene>
<dbReference type="InterPro" id="IPR013096">
    <property type="entry name" value="Cupin_2"/>
</dbReference>
<accession>A0A848DMI6</accession>
<dbReference type="InterPro" id="IPR001387">
    <property type="entry name" value="Cro/C1-type_HTH"/>
</dbReference>
<comment type="caution">
    <text evidence="4">The sequence shown here is derived from an EMBL/GenBank/DDBJ whole genome shotgun (WGS) entry which is preliminary data.</text>
</comment>
<organism evidence="4 5">
    <name type="scientific">Pseudonocardia bannensis</name>
    <dbReference type="NCBI Taxonomy" id="630973"/>
    <lineage>
        <taxon>Bacteria</taxon>
        <taxon>Bacillati</taxon>
        <taxon>Actinomycetota</taxon>
        <taxon>Actinomycetes</taxon>
        <taxon>Pseudonocardiales</taxon>
        <taxon>Pseudonocardiaceae</taxon>
        <taxon>Pseudonocardia</taxon>
    </lineage>
</organism>
<keyword evidence="5" id="KW-1185">Reference proteome</keyword>
<dbReference type="InterPro" id="IPR050807">
    <property type="entry name" value="TransReg_Diox_bact_type"/>
</dbReference>
<dbReference type="Pfam" id="PF07883">
    <property type="entry name" value="Cupin_2"/>
    <property type="match status" value="1"/>
</dbReference>